<dbReference type="RefSeq" id="WP_185141737.1">
    <property type="nucleotide sequence ID" value="NZ_JACJVP010000007.1"/>
</dbReference>
<dbReference type="AlphaFoldDB" id="A0A7X0RMK1"/>
<dbReference type="InterPro" id="IPR058600">
    <property type="entry name" value="YhjD-like"/>
</dbReference>
<proteinExistence type="predicted"/>
<accession>A0A7X0RMK1</accession>
<sequence length="131" mass="15052">MSVQTRTGGRVTGDELSMIRDAMLSPHMMTMVDRAIELLDSERNPLNSLFRVAAQAMLDQIHRDNAVLRKELKARQIKLHDEHQEGIVIYVRYICRGYEDRLGVVREVARAEISIRMGKYIQAMAGRLKNL</sequence>
<gene>
    <name evidence="1" type="ORF">H7C19_06330</name>
</gene>
<name>A0A7X0RMK1_9BACL</name>
<organism evidence="1 2">
    <name type="scientific">Cohnella nanjingensis</name>
    <dbReference type="NCBI Taxonomy" id="1387779"/>
    <lineage>
        <taxon>Bacteria</taxon>
        <taxon>Bacillati</taxon>
        <taxon>Bacillota</taxon>
        <taxon>Bacilli</taxon>
        <taxon>Bacillales</taxon>
        <taxon>Paenibacillaceae</taxon>
        <taxon>Cohnella</taxon>
    </lineage>
</organism>
<protein>
    <submittedName>
        <fullName evidence="1">Uncharacterized protein</fullName>
    </submittedName>
</protein>
<dbReference type="Pfam" id="PF26325">
    <property type="entry name" value="YhjD"/>
    <property type="match status" value="1"/>
</dbReference>
<evidence type="ECO:0000313" key="2">
    <source>
        <dbReference type="Proteomes" id="UP000547209"/>
    </source>
</evidence>
<evidence type="ECO:0000313" key="1">
    <source>
        <dbReference type="EMBL" id="MBB6670302.1"/>
    </source>
</evidence>
<keyword evidence="2" id="KW-1185">Reference proteome</keyword>
<comment type="caution">
    <text evidence="1">The sequence shown here is derived from an EMBL/GenBank/DDBJ whole genome shotgun (WGS) entry which is preliminary data.</text>
</comment>
<dbReference type="Proteomes" id="UP000547209">
    <property type="component" value="Unassembled WGS sequence"/>
</dbReference>
<reference evidence="1 2" key="1">
    <citation type="submission" date="2020-08" db="EMBL/GenBank/DDBJ databases">
        <title>Cohnella phylogeny.</title>
        <authorList>
            <person name="Dunlap C."/>
        </authorList>
    </citation>
    <scope>NUCLEOTIDE SEQUENCE [LARGE SCALE GENOMIC DNA]</scope>
    <source>
        <strain evidence="1 2">DSM 28246</strain>
    </source>
</reference>
<dbReference type="EMBL" id="JACJVP010000007">
    <property type="protein sequence ID" value="MBB6670302.1"/>
    <property type="molecule type" value="Genomic_DNA"/>
</dbReference>